<dbReference type="PANTHER" id="PTHR33406">
    <property type="entry name" value="MEMBRANE PROTEIN MJ1562-RELATED"/>
    <property type="match status" value="1"/>
</dbReference>
<keyword evidence="3 6" id="KW-0812">Transmembrane</keyword>
<dbReference type="Pfam" id="PF03176">
    <property type="entry name" value="MMPL"/>
    <property type="match status" value="1"/>
</dbReference>
<evidence type="ECO:0000256" key="4">
    <source>
        <dbReference type="ARBA" id="ARBA00022989"/>
    </source>
</evidence>
<dbReference type="InterPro" id="IPR050545">
    <property type="entry name" value="Mycobact_MmpL"/>
</dbReference>
<feature type="domain" description="Membrane transport protein MMPL" evidence="7">
    <location>
        <begin position="23"/>
        <end position="118"/>
    </location>
</feature>
<name>A0A2I1P7X1_9MICO</name>
<dbReference type="InterPro" id="IPR004869">
    <property type="entry name" value="MMPL_dom"/>
</dbReference>
<dbReference type="GO" id="GO:0005886">
    <property type="term" value="C:plasma membrane"/>
    <property type="evidence" value="ECO:0007669"/>
    <property type="project" value="UniProtKB-SubCell"/>
</dbReference>
<protein>
    <submittedName>
        <fullName evidence="8">Multidrug RND transporter</fullName>
    </submittedName>
</protein>
<reference evidence="8 9" key="1">
    <citation type="submission" date="2017-12" db="EMBL/GenBank/DDBJ databases">
        <title>Phylogenetic diversity of female urinary microbiome.</title>
        <authorList>
            <person name="Thomas-White K."/>
            <person name="Wolfe A.J."/>
        </authorList>
    </citation>
    <scope>NUCLEOTIDE SEQUENCE [LARGE SCALE GENOMIC DNA]</scope>
    <source>
        <strain evidence="8 9">UMB1298</strain>
    </source>
</reference>
<organism evidence="8 9">
    <name type="scientific">Kytococcus schroeteri</name>
    <dbReference type="NCBI Taxonomy" id="138300"/>
    <lineage>
        <taxon>Bacteria</taxon>
        <taxon>Bacillati</taxon>
        <taxon>Actinomycetota</taxon>
        <taxon>Actinomycetes</taxon>
        <taxon>Micrococcales</taxon>
        <taxon>Kytococcaceae</taxon>
        <taxon>Kytococcus</taxon>
    </lineage>
</organism>
<dbReference type="SUPFAM" id="SSF82866">
    <property type="entry name" value="Multidrug efflux transporter AcrB transmembrane domain"/>
    <property type="match status" value="1"/>
</dbReference>
<comment type="subcellular location">
    <subcellularLocation>
        <location evidence="1">Cell membrane</location>
        <topology evidence="1">Multi-pass membrane protein</topology>
    </subcellularLocation>
</comment>
<evidence type="ECO:0000256" key="5">
    <source>
        <dbReference type="ARBA" id="ARBA00023136"/>
    </source>
</evidence>
<accession>A0A2I1P7X1</accession>
<dbReference type="Proteomes" id="UP000234206">
    <property type="component" value="Unassembled WGS sequence"/>
</dbReference>
<keyword evidence="5 6" id="KW-0472">Membrane</keyword>
<keyword evidence="4 6" id="KW-1133">Transmembrane helix</keyword>
<evidence type="ECO:0000256" key="1">
    <source>
        <dbReference type="ARBA" id="ARBA00004651"/>
    </source>
</evidence>
<dbReference type="AlphaFoldDB" id="A0A2I1P7X1"/>
<evidence type="ECO:0000259" key="7">
    <source>
        <dbReference type="Pfam" id="PF03176"/>
    </source>
</evidence>
<keyword evidence="9" id="KW-1185">Reference proteome</keyword>
<evidence type="ECO:0000313" key="9">
    <source>
        <dbReference type="Proteomes" id="UP000234206"/>
    </source>
</evidence>
<feature type="transmembrane region" description="Helical" evidence="6">
    <location>
        <begin position="79"/>
        <end position="100"/>
    </location>
</feature>
<dbReference type="PANTHER" id="PTHR33406:SF13">
    <property type="entry name" value="MEMBRANE PROTEIN YDFJ"/>
    <property type="match status" value="1"/>
</dbReference>
<feature type="non-terminal residue" evidence="8">
    <location>
        <position position="120"/>
    </location>
</feature>
<evidence type="ECO:0000256" key="2">
    <source>
        <dbReference type="ARBA" id="ARBA00022475"/>
    </source>
</evidence>
<evidence type="ECO:0000256" key="6">
    <source>
        <dbReference type="SAM" id="Phobius"/>
    </source>
</evidence>
<feature type="transmembrane region" description="Helical" evidence="6">
    <location>
        <begin position="26"/>
        <end position="46"/>
    </location>
</feature>
<dbReference type="EMBL" id="PKIZ01000089">
    <property type="protein sequence ID" value="PKZ40715.1"/>
    <property type="molecule type" value="Genomic_DNA"/>
</dbReference>
<feature type="transmembrane region" description="Helical" evidence="6">
    <location>
        <begin position="53"/>
        <end position="73"/>
    </location>
</feature>
<evidence type="ECO:0000256" key="3">
    <source>
        <dbReference type="ARBA" id="ARBA00022692"/>
    </source>
</evidence>
<comment type="caution">
    <text evidence="8">The sequence shown here is derived from an EMBL/GenBank/DDBJ whole genome shotgun (WGS) entry which is preliminary data.</text>
</comment>
<sequence length="120" mass="12122">RDAGMDVEVGGPGFGDPIAVEPISEIAGVVVALIILFFTFGSLLAAGLPLATAIVGVGIGALVTVGATAVLPLNSITPTLGLMIGLAVGIDYALFIMSRYRDELRQGRSRPDAIGLATGT</sequence>
<feature type="non-terminal residue" evidence="8">
    <location>
        <position position="1"/>
    </location>
</feature>
<evidence type="ECO:0000313" key="8">
    <source>
        <dbReference type="EMBL" id="PKZ40715.1"/>
    </source>
</evidence>
<dbReference type="Gene3D" id="1.20.1640.10">
    <property type="entry name" value="Multidrug efflux transporter AcrB transmembrane domain"/>
    <property type="match status" value="1"/>
</dbReference>
<gene>
    <name evidence="8" type="ORF">CYJ76_11640</name>
</gene>
<proteinExistence type="predicted"/>
<keyword evidence="2" id="KW-1003">Cell membrane</keyword>